<keyword evidence="3" id="KW-1185">Reference proteome</keyword>
<keyword evidence="1" id="KW-0802">TPR repeat</keyword>
<sequence length="365" mass="40126">MAFWDKVFGRGNARRERREPEHGPMEARVTELLEEGTRLASRERYEAAAERFNAALVIAPNHSLALLNLASVAQERGRHEQQGANQLDVIERHDREAVELFERALSGTPSLSVELRMQVLIRLGRMHRLLGEHEKSCDALLRVVRDAEAGAQAREAASGELATTHARLLGYPERNLSEAEARRYSTLWKEATSPLQGLLAGDAVRPLSQAEVRRFEAARLLLQQALDLIPENWAAAWTLGMVERRLGNDVRASECFTRAFELNPYNPDVCREASISAGLVGRMEDAVRFSEAALVVGPDDAGLVANLALNLLLAGRAAEALPRAREAVARAPKDPVSRAVLALTEQVASGAMSVEEARRKALSGR</sequence>
<dbReference type="InterPro" id="IPR011990">
    <property type="entry name" value="TPR-like_helical_dom_sf"/>
</dbReference>
<feature type="repeat" description="TPR" evidence="1">
    <location>
        <begin position="233"/>
        <end position="266"/>
    </location>
</feature>
<dbReference type="Proteomes" id="UP000268094">
    <property type="component" value="Unassembled WGS sequence"/>
</dbReference>
<protein>
    <recommendedName>
        <fullName evidence="4">Tetratricopeptide repeat protein</fullName>
    </recommendedName>
</protein>
<accession>A0A3A8J0R9</accession>
<dbReference type="Gene3D" id="1.25.40.10">
    <property type="entry name" value="Tetratricopeptide repeat domain"/>
    <property type="match status" value="3"/>
</dbReference>
<dbReference type="PANTHER" id="PTHR15544">
    <property type="entry name" value="OSMOSIS RESPONSIVE FACTOR"/>
    <property type="match status" value="1"/>
</dbReference>
<evidence type="ECO:0000313" key="2">
    <source>
        <dbReference type="EMBL" id="RKG88406.1"/>
    </source>
</evidence>
<dbReference type="PROSITE" id="PS50005">
    <property type="entry name" value="TPR"/>
    <property type="match status" value="2"/>
</dbReference>
<reference evidence="3" key="1">
    <citation type="submission" date="2018-09" db="EMBL/GenBank/DDBJ databases">
        <authorList>
            <person name="Livingstone P.G."/>
            <person name="Whitworth D.E."/>
        </authorList>
    </citation>
    <scope>NUCLEOTIDE SEQUENCE [LARGE SCALE GENOMIC DNA]</scope>
    <source>
        <strain evidence="3">CA054A</strain>
    </source>
</reference>
<name>A0A3A8J0R9_9BACT</name>
<dbReference type="AlphaFoldDB" id="A0A3A8J0R9"/>
<dbReference type="Pfam" id="PF13432">
    <property type="entry name" value="TPR_16"/>
    <property type="match status" value="2"/>
</dbReference>
<evidence type="ECO:0000256" key="1">
    <source>
        <dbReference type="PROSITE-ProRule" id="PRU00339"/>
    </source>
</evidence>
<organism evidence="2 3">
    <name type="scientific">Corallococcus terminator</name>
    <dbReference type="NCBI Taxonomy" id="2316733"/>
    <lineage>
        <taxon>Bacteria</taxon>
        <taxon>Pseudomonadati</taxon>
        <taxon>Myxococcota</taxon>
        <taxon>Myxococcia</taxon>
        <taxon>Myxococcales</taxon>
        <taxon>Cystobacterineae</taxon>
        <taxon>Myxococcaceae</taxon>
        <taxon>Corallococcus</taxon>
    </lineage>
</organism>
<dbReference type="SMART" id="SM00028">
    <property type="entry name" value="TPR"/>
    <property type="match status" value="3"/>
</dbReference>
<evidence type="ECO:0000313" key="3">
    <source>
        <dbReference type="Proteomes" id="UP000268094"/>
    </source>
</evidence>
<gene>
    <name evidence="2" type="ORF">D7V88_14305</name>
</gene>
<dbReference type="SUPFAM" id="SSF48452">
    <property type="entry name" value="TPR-like"/>
    <property type="match status" value="2"/>
</dbReference>
<evidence type="ECO:0008006" key="4">
    <source>
        <dbReference type="Google" id="ProtNLM"/>
    </source>
</evidence>
<comment type="caution">
    <text evidence="2">The sequence shown here is derived from an EMBL/GenBank/DDBJ whole genome shotgun (WGS) entry which is preliminary data.</text>
</comment>
<dbReference type="InterPro" id="IPR019734">
    <property type="entry name" value="TPR_rpt"/>
</dbReference>
<dbReference type="EMBL" id="RAVZ01000082">
    <property type="protein sequence ID" value="RKG88406.1"/>
    <property type="molecule type" value="Genomic_DNA"/>
</dbReference>
<dbReference type="InterPro" id="IPR052658">
    <property type="entry name" value="TPR-containing"/>
</dbReference>
<proteinExistence type="predicted"/>
<feature type="repeat" description="TPR" evidence="1">
    <location>
        <begin position="29"/>
        <end position="62"/>
    </location>
</feature>
<dbReference type="PANTHER" id="PTHR15544:SF0">
    <property type="entry name" value="TETRATRICOPEPTIDE REPEAT PROTEIN 33"/>
    <property type="match status" value="1"/>
</dbReference>